<evidence type="ECO:0000313" key="1">
    <source>
        <dbReference type="EMBL" id="MCI60654.1"/>
    </source>
</evidence>
<accession>A0A392TJ93</accession>
<dbReference type="AlphaFoldDB" id="A0A392TJ93"/>
<name>A0A392TJ93_9FABA</name>
<dbReference type="Proteomes" id="UP000265520">
    <property type="component" value="Unassembled WGS sequence"/>
</dbReference>
<organism evidence="1 2">
    <name type="scientific">Trifolium medium</name>
    <dbReference type="NCBI Taxonomy" id="97028"/>
    <lineage>
        <taxon>Eukaryota</taxon>
        <taxon>Viridiplantae</taxon>
        <taxon>Streptophyta</taxon>
        <taxon>Embryophyta</taxon>
        <taxon>Tracheophyta</taxon>
        <taxon>Spermatophyta</taxon>
        <taxon>Magnoliopsida</taxon>
        <taxon>eudicotyledons</taxon>
        <taxon>Gunneridae</taxon>
        <taxon>Pentapetalae</taxon>
        <taxon>rosids</taxon>
        <taxon>fabids</taxon>
        <taxon>Fabales</taxon>
        <taxon>Fabaceae</taxon>
        <taxon>Papilionoideae</taxon>
        <taxon>50 kb inversion clade</taxon>
        <taxon>NPAAA clade</taxon>
        <taxon>Hologalegina</taxon>
        <taxon>IRL clade</taxon>
        <taxon>Trifolieae</taxon>
        <taxon>Trifolium</taxon>
    </lineage>
</organism>
<sequence>GRRVVKLVELSKIPMIVVSKRFFRRTDLITPGAEEEAVNLVGAT</sequence>
<feature type="non-terminal residue" evidence="1">
    <location>
        <position position="1"/>
    </location>
</feature>
<dbReference type="EMBL" id="LXQA010585694">
    <property type="protein sequence ID" value="MCI60654.1"/>
    <property type="molecule type" value="Genomic_DNA"/>
</dbReference>
<evidence type="ECO:0000313" key="2">
    <source>
        <dbReference type="Proteomes" id="UP000265520"/>
    </source>
</evidence>
<reference evidence="1 2" key="1">
    <citation type="journal article" date="2018" name="Front. Plant Sci.">
        <title>Red Clover (Trifolium pratense) and Zigzag Clover (T. medium) - A Picture of Genomic Similarities and Differences.</title>
        <authorList>
            <person name="Dluhosova J."/>
            <person name="Istvanek J."/>
            <person name="Nedelnik J."/>
            <person name="Repkova J."/>
        </authorList>
    </citation>
    <scope>NUCLEOTIDE SEQUENCE [LARGE SCALE GENOMIC DNA]</scope>
    <source>
        <strain evidence="2">cv. 10/8</strain>
        <tissue evidence="1">Leaf</tissue>
    </source>
</reference>
<comment type="caution">
    <text evidence="1">The sequence shown here is derived from an EMBL/GenBank/DDBJ whole genome shotgun (WGS) entry which is preliminary data.</text>
</comment>
<keyword evidence="2" id="KW-1185">Reference proteome</keyword>
<proteinExistence type="predicted"/>
<protein>
    <submittedName>
        <fullName evidence="1">Uncharacterized protein</fullName>
    </submittedName>
</protein>